<dbReference type="EMBL" id="QZEY01000016">
    <property type="protein sequence ID" value="RJL24194.1"/>
    <property type="molecule type" value="Genomic_DNA"/>
</dbReference>
<name>A0A3A4ACC5_9ACTN</name>
<dbReference type="PANTHER" id="PTHR42718:SF39">
    <property type="entry name" value="ACTINORHODIN TRANSPORTER-RELATED"/>
    <property type="match status" value="1"/>
</dbReference>
<feature type="transmembrane region" description="Helical" evidence="5">
    <location>
        <begin position="473"/>
        <end position="495"/>
    </location>
</feature>
<feature type="transmembrane region" description="Helical" evidence="5">
    <location>
        <begin position="447"/>
        <end position="467"/>
    </location>
</feature>
<dbReference type="OrthoDB" id="783189at2"/>
<feature type="transmembrane region" description="Helical" evidence="5">
    <location>
        <begin position="341"/>
        <end position="359"/>
    </location>
</feature>
<feature type="transmembrane region" description="Helical" evidence="5">
    <location>
        <begin position="150"/>
        <end position="173"/>
    </location>
</feature>
<organism evidence="7 8">
    <name type="scientific">Bailinhaonella thermotolerans</name>
    <dbReference type="NCBI Taxonomy" id="1070861"/>
    <lineage>
        <taxon>Bacteria</taxon>
        <taxon>Bacillati</taxon>
        <taxon>Actinomycetota</taxon>
        <taxon>Actinomycetes</taxon>
        <taxon>Streptosporangiales</taxon>
        <taxon>Streptosporangiaceae</taxon>
        <taxon>Bailinhaonella</taxon>
    </lineage>
</organism>
<keyword evidence="8" id="KW-1185">Reference proteome</keyword>
<evidence type="ECO:0000313" key="8">
    <source>
        <dbReference type="Proteomes" id="UP000265768"/>
    </source>
</evidence>
<comment type="caution">
    <text evidence="7">The sequence shown here is derived from an EMBL/GenBank/DDBJ whole genome shotgun (WGS) entry which is preliminary data.</text>
</comment>
<dbReference type="InterPro" id="IPR011701">
    <property type="entry name" value="MFS"/>
</dbReference>
<dbReference type="InterPro" id="IPR020846">
    <property type="entry name" value="MFS_dom"/>
</dbReference>
<protein>
    <submittedName>
        <fullName evidence="7">MFS transporter</fullName>
    </submittedName>
</protein>
<feature type="transmembrane region" description="Helical" evidence="5">
    <location>
        <begin position="123"/>
        <end position="143"/>
    </location>
</feature>
<keyword evidence="4 5" id="KW-0472">Membrane</keyword>
<evidence type="ECO:0000259" key="6">
    <source>
        <dbReference type="PROSITE" id="PS50850"/>
    </source>
</evidence>
<dbReference type="GO" id="GO:0005886">
    <property type="term" value="C:plasma membrane"/>
    <property type="evidence" value="ECO:0007669"/>
    <property type="project" value="UniProtKB-SubCell"/>
</dbReference>
<dbReference type="PRINTS" id="PR01036">
    <property type="entry name" value="TCRTETB"/>
</dbReference>
<feature type="transmembrane region" description="Helical" evidence="5">
    <location>
        <begin position="406"/>
        <end position="426"/>
    </location>
</feature>
<feature type="transmembrane region" description="Helical" evidence="5">
    <location>
        <begin position="371"/>
        <end position="394"/>
    </location>
</feature>
<feature type="transmembrane region" description="Helical" evidence="5">
    <location>
        <begin position="59"/>
        <end position="79"/>
    </location>
</feature>
<dbReference type="SUPFAM" id="SSF103473">
    <property type="entry name" value="MFS general substrate transporter"/>
    <property type="match status" value="1"/>
</dbReference>
<feature type="transmembrane region" description="Helical" evidence="5">
    <location>
        <begin position="242"/>
        <end position="260"/>
    </location>
</feature>
<keyword evidence="3 5" id="KW-1133">Transmembrane helix</keyword>
<evidence type="ECO:0000256" key="3">
    <source>
        <dbReference type="ARBA" id="ARBA00022989"/>
    </source>
</evidence>
<accession>A0A3A4ACC5</accession>
<sequence length="508" mass="50918">MSAITVSRPVAVRGPASARPGSWAALPVLLVPVFMTTLDFFIANVAMPSLRRDLGAGPAAAQFVIAAYGLAYATGLITAGRLGDLFGRRRVFTAGLALFTAASVWCGLAPTPGLLIAGRVAQGLAAALLAPQVLALIGALYPGERRARAFGWYGTAVGFAGVSGQAIGGFLVAADPAGLGWRTCFLVNLPAGLIALALTRRLVPDVPAPGAEPGSPAEDPRGVRAGAAAGGHAGKLARLDPFGAALLAAGLLAVVFPLVHGGEHGFSAWTWATLGAAAPILGGFAAWQRRRMAAGREPLLDPAVFRERGFALGLLAVMFLFGTSAGVSFVVAIYLQEGLGMGPLAAGTVFTALNAGFFLTSTQTSRLGRRLGPRLPVAGALGLAAGLGLIAHAVSGGATPAGLVPGLFLAGSGMGLVMAPLISMVLEGVRQRHAGVASGVLGTAQETAGALGVTIVGAVFFGALHSTGASWEAALRTGLLAPAGAALGIAVLVLIRTSARRSTSVDDT</sequence>
<keyword evidence="2 5" id="KW-0812">Transmembrane</keyword>
<gene>
    <name evidence="7" type="ORF">D5H75_30610</name>
</gene>
<dbReference type="AlphaFoldDB" id="A0A3A4ACC5"/>
<evidence type="ECO:0000256" key="1">
    <source>
        <dbReference type="ARBA" id="ARBA00004651"/>
    </source>
</evidence>
<dbReference type="PROSITE" id="PS50850">
    <property type="entry name" value="MFS"/>
    <property type="match status" value="1"/>
</dbReference>
<proteinExistence type="predicted"/>
<feature type="transmembrane region" description="Helical" evidence="5">
    <location>
        <begin position="91"/>
        <end position="111"/>
    </location>
</feature>
<dbReference type="Gene3D" id="1.20.1720.10">
    <property type="entry name" value="Multidrug resistance protein D"/>
    <property type="match status" value="1"/>
</dbReference>
<dbReference type="RefSeq" id="WP_119930050.1">
    <property type="nucleotide sequence ID" value="NZ_QZEY01000016.1"/>
</dbReference>
<reference evidence="7 8" key="1">
    <citation type="submission" date="2018-09" db="EMBL/GenBank/DDBJ databases">
        <title>YIM 75507 draft genome.</title>
        <authorList>
            <person name="Tang S."/>
            <person name="Feng Y."/>
        </authorList>
    </citation>
    <scope>NUCLEOTIDE SEQUENCE [LARGE SCALE GENOMIC DNA]</scope>
    <source>
        <strain evidence="7 8">YIM 75507</strain>
    </source>
</reference>
<dbReference type="PANTHER" id="PTHR42718">
    <property type="entry name" value="MAJOR FACILITATOR SUPERFAMILY MULTIDRUG TRANSPORTER MFSC"/>
    <property type="match status" value="1"/>
</dbReference>
<dbReference type="InterPro" id="IPR036259">
    <property type="entry name" value="MFS_trans_sf"/>
</dbReference>
<dbReference type="CDD" id="cd17321">
    <property type="entry name" value="MFS_MMR_MDR_like"/>
    <property type="match status" value="1"/>
</dbReference>
<dbReference type="GO" id="GO:0022857">
    <property type="term" value="F:transmembrane transporter activity"/>
    <property type="evidence" value="ECO:0007669"/>
    <property type="project" value="InterPro"/>
</dbReference>
<feature type="transmembrane region" description="Helical" evidence="5">
    <location>
        <begin position="23"/>
        <end position="47"/>
    </location>
</feature>
<feature type="domain" description="Major facilitator superfamily (MFS) profile" evidence="6">
    <location>
        <begin position="25"/>
        <end position="500"/>
    </location>
</feature>
<comment type="subcellular location">
    <subcellularLocation>
        <location evidence="1">Cell membrane</location>
        <topology evidence="1">Multi-pass membrane protein</topology>
    </subcellularLocation>
</comment>
<evidence type="ECO:0000256" key="5">
    <source>
        <dbReference type="SAM" id="Phobius"/>
    </source>
</evidence>
<feature type="transmembrane region" description="Helical" evidence="5">
    <location>
        <begin position="179"/>
        <end position="198"/>
    </location>
</feature>
<dbReference type="Proteomes" id="UP000265768">
    <property type="component" value="Unassembled WGS sequence"/>
</dbReference>
<evidence type="ECO:0000256" key="4">
    <source>
        <dbReference type="ARBA" id="ARBA00023136"/>
    </source>
</evidence>
<evidence type="ECO:0000313" key="7">
    <source>
        <dbReference type="EMBL" id="RJL24194.1"/>
    </source>
</evidence>
<dbReference type="Pfam" id="PF07690">
    <property type="entry name" value="MFS_1"/>
    <property type="match status" value="2"/>
</dbReference>
<dbReference type="Gene3D" id="1.20.1250.20">
    <property type="entry name" value="MFS general substrate transporter like domains"/>
    <property type="match status" value="1"/>
</dbReference>
<evidence type="ECO:0000256" key="2">
    <source>
        <dbReference type="ARBA" id="ARBA00022692"/>
    </source>
</evidence>
<feature type="transmembrane region" description="Helical" evidence="5">
    <location>
        <begin position="309"/>
        <end position="335"/>
    </location>
</feature>
<feature type="transmembrane region" description="Helical" evidence="5">
    <location>
        <begin position="266"/>
        <end position="288"/>
    </location>
</feature>